<name>A0A024EH67_9PSED</name>
<organism evidence="1 2">
    <name type="scientific">Pseudomonas mandelii JR-1</name>
    <dbReference type="NCBI Taxonomy" id="1147786"/>
    <lineage>
        <taxon>Bacteria</taxon>
        <taxon>Pseudomonadati</taxon>
        <taxon>Pseudomonadota</taxon>
        <taxon>Gammaproteobacteria</taxon>
        <taxon>Pseudomonadales</taxon>
        <taxon>Pseudomonadaceae</taxon>
        <taxon>Pseudomonas</taxon>
    </lineage>
</organism>
<evidence type="ECO:0000313" key="2">
    <source>
        <dbReference type="Proteomes" id="UP000026913"/>
    </source>
</evidence>
<dbReference type="RefSeq" id="WP_042933033.1">
    <property type="nucleotide sequence ID" value="NZ_CP005960.1"/>
</dbReference>
<evidence type="ECO:0000313" key="1">
    <source>
        <dbReference type="EMBL" id="AHZ72249.1"/>
    </source>
</evidence>
<dbReference type="GeneID" id="46430991"/>
<accession>A0A024EH67</accession>
<dbReference type="EMBL" id="CP005960">
    <property type="protein sequence ID" value="AHZ72249.1"/>
    <property type="molecule type" value="Genomic_DNA"/>
</dbReference>
<dbReference type="AlphaFoldDB" id="A0A024EH67"/>
<dbReference type="HOGENOM" id="CLU_1234151_0_0_6"/>
<dbReference type="KEGG" id="pman:OU5_5170"/>
<dbReference type="Proteomes" id="UP000026913">
    <property type="component" value="Chromosome"/>
</dbReference>
<protein>
    <submittedName>
        <fullName evidence="1">Uncharacterized protein</fullName>
    </submittedName>
</protein>
<proteinExistence type="predicted"/>
<reference evidence="1 2" key="1">
    <citation type="journal article" date="2012" name="J. Bacteriol.">
        <title>Genome sequence of cold-adapted Pseudomonas mandelii strain JR-1.</title>
        <authorList>
            <person name="Jang S.H."/>
            <person name="Kim J."/>
            <person name="Kim J."/>
            <person name="Hong S."/>
            <person name="Lee C."/>
        </authorList>
    </citation>
    <scope>NUCLEOTIDE SEQUENCE [LARGE SCALE GENOMIC DNA]</scope>
    <source>
        <strain evidence="1 2">JR-1</strain>
    </source>
</reference>
<dbReference type="OrthoDB" id="7026635at2"/>
<sequence length="220" mass="24582">MTERLYRKLQGMELKFVSGVLKDKPTESAIGYSVTFRMSLDFACFVQMANAHIPGYLNFPKNAIRPSLEGFASHDSFNYLEDSAGKIGSTEELCRLFTDPENYNDQWSAGVLQRRPHKPEFSFVDGQLQVVATVDYRHSKKRPILVSDLPVIKFQWALDLLLGHNMAGDSLAPGTVVILGYALEELVEAEGLQMNKGTRYMVGRTLDFGAIREAQILTAG</sequence>
<gene>
    <name evidence="1" type="ORF">OU5_5170</name>
</gene>